<feature type="non-terminal residue" evidence="1">
    <location>
        <position position="86"/>
    </location>
</feature>
<reference evidence="1 2" key="1">
    <citation type="submission" date="2013-11" db="EMBL/GenBank/DDBJ databases">
        <title>Genome sequencing of Stegodyphus mimosarum.</title>
        <authorList>
            <person name="Bechsgaard J."/>
        </authorList>
    </citation>
    <scope>NUCLEOTIDE SEQUENCE [LARGE SCALE GENOMIC DNA]</scope>
</reference>
<organism evidence="1 2">
    <name type="scientific">Stegodyphus mimosarum</name>
    <name type="common">African social velvet spider</name>
    <dbReference type="NCBI Taxonomy" id="407821"/>
    <lineage>
        <taxon>Eukaryota</taxon>
        <taxon>Metazoa</taxon>
        <taxon>Ecdysozoa</taxon>
        <taxon>Arthropoda</taxon>
        <taxon>Chelicerata</taxon>
        <taxon>Arachnida</taxon>
        <taxon>Araneae</taxon>
        <taxon>Araneomorphae</taxon>
        <taxon>Entelegynae</taxon>
        <taxon>Eresoidea</taxon>
        <taxon>Eresidae</taxon>
        <taxon>Stegodyphus</taxon>
    </lineage>
</organism>
<dbReference type="AlphaFoldDB" id="A0A087UST6"/>
<accession>A0A087UST6</accession>
<dbReference type="Proteomes" id="UP000054359">
    <property type="component" value="Unassembled WGS sequence"/>
</dbReference>
<evidence type="ECO:0000313" key="2">
    <source>
        <dbReference type="Proteomes" id="UP000054359"/>
    </source>
</evidence>
<gene>
    <name evidence="1" type="ORF">X975_00786</name>
</gene>
<proteinExistence type="predicted"/>
<name>A0A087UST6_STEMI</name>
<evidence type="ECO:0000313" key="1">
    <source>
        <dbReference type="EMBL" id="KFM80425.1"/>
    </source>
</evidence>
<keyword evidence="2" id="KW-1185">Reference proteome</keyword>
<sequence>MKMAFDWFLEYPIEFESETSEERLGQMCKDDEETHNDYFDFFAGRITNTMLDYCKNPMDNEQCKAWEDTHDCTMEVLKEYHDREEC</sequence>
<dbReference type="EMBL" id="KK121413">
    <property type="protein sequence ID" value="KFM80425.1"/>
    <property type="molecule type" value="Genomic_DNA"/>
</dbReference>
<dbReference type="OrthoDB" id="10329295at2759"/>
<protein>
    <submittedName>
        <fullName evidence="1">Uncharacterized protein</fullName>
    </submittedName>
</protein>